<feature type="domain" description="SAM" evidence="18">
    <location>
        <begin position="13"/>
        <end position="79"/>
    </location>
</feature>
<evidence type="ECO:0000256" key="11">
    <source>
        <dbReference type="ARBA" id="ARBA00051872"/>
    </source>
</evidence>
<keyword evidence="7" id="KW-0443">Lipid metabolism</keyword>
<evidence type="ECO:0000256" key="15">
    <source>
        <dbReference type="ARBA" id="ARBA00068267"/>
    </source>
</evidence>
<dbReference type="Gene3D" id="1.10.150.50">
    <property type="entry name" value="Transcription Factor, Ets-1"/>
    <property type="match status" value="1"/>
</dbReference>
<dbReference type="GO" id="GO:0016740">
    <property type="term" value="F:transferase activity"/>
    <property type="evidence" value="ECO:0007669"/>
    <property type="project" value="UniProtKB-KW"/>
</dbReference>
<dbReference type="InterPro" id="IPR013761">
    <property type="entry name" value="SAM/pointed_sf"/>
</dbReference>
<feature type="non-terminal residue" evidence="19">
    <location>
        <position position="100"/>
    </location>
</feature>
<accession>A0ABD0PY06</accession>
<evidence type="ECO:0000313" key="19">
    <source>
        <dbReference type="EMBL" id="KAL0178918.1"/>
    </source>
</evidence>
<proteinExistence type="inferred from homology"/>
<dbReference type="PROSITE" id="PS50105">
    <property type="entry name" value="SAM_DOMAIN"/>
    <property type="match status" value="1"/>
</dbReference>
<evidence type="ECO:0000256" key="2">
    <source>
        <dbReference type="ARBA" id="ARBA00005441"/>
    </source>
</evidence>
<evidence type="ECO:0000256" key="16">
    <source>
        <dbReference type="ARBA" id="ARBA00079545"/>
    </source>
</evidence>
<evidence type="ECO:0000256" key="7">
    <source>
        <dbReference type="ARBA" id="ARBA00023098"/>
    </source>
</evidence>
<dbReference type="Pfam" id="PF00536">
    <property type="entry name" value="SAM_1"/>
    <property type="match status" value="1"/>
</dbReference>
<evidence type="ECO:0000256" key="17">
    <source>
        <dbReference type="ARBA" id="ARBA00083488"/>
    </source>
</evidence>
<gene>
    <name evidence="19" type="ORF">M9458_024360</name>
</gene>
<dbReference type="FunFam" id="1.10.150.50:FF:000037">
    <property type="entry name" value="sphingomyelin synthase-related protein 1 isoform X1"/>
    <property type="match status" value="1"/>
</dbReference>
<comment type="similarity">
    <text evidence="2">Belongs to the sphingomyelin synthase family.</text>
</comment>
<dbReference type="SMART" id="SM00454">
    <property type="entry name" value="SAM"/>
    <property type="match status" value="1"/>
</dbReference>
<dbReference type="InterPro" id="IPR001660">
    <property type="entry name" value="SAM"/>
</dbReference>
<keyword evidence="4" id="KW-0812">Transmembrane</keyword>
<evidence type="ECO:0000256" key="13">
    <source>
        <dbReference type="ARBA" id="ARBA00052803"/>
    </source>
</evidence>
<evidence type="ECO:0000256" key="10">
    <source>
        <dbReference type="ARBA" id="ARBA00050740"/>
    </source>
</evidence>
<evidence type="ECO:0000256" key="4">
    <source>
        <dbReference type="ARBA" id="ARBA00022692"/>
    </source>
</evidence>
<comment type="catalytic activity">
    <reaction evidence="13">
        <text>N-hexadecanoylsphinganine + a 1,2-diacyl-sn-glycero-3-phosphoethanolamine = N-hexadecanoyl-sphinganine-1-phosphoethanolamine + a 1,2-diacyl-sn-glycerol</text>
        <dbReference type="Rhea" id="RHEA:42128"/>
        <dbReference type="ChEBI" id="CHEBI:17815"/>
        <dbReference type="ChEBI" id="CHEBI:64612"/>
        <dbReference type="ChEBI" id="CHEBI:67042"/>
        <dbReference type="ChEBI" id="CHEBI:78654"/>
    </reaction>
    <physiologicalReaction direction="left-to-right" evidence="13">
        <dbReference type="Rhea" id="RHEA:42129"/>
    </physiologicalReaction>
</comment>
<comment type="catalytic activity">
    <reaction evidence="11">
        <text>an N-acyl-(4R)-4-hydroxysphinganine + a 1,2-diacyl-sn-glycero-3-phosphoethanolamine = an N-acyl-(4R)-4-hydroxysphinganine-1-phosphoethanolamine + a 1,2-diacyl-sn-glycerol</text>
        <dbReference type="Rhea" id="RHEA:42148"/>
        <dbReference type="ChEBI" id="CHEBI:17815"/>
        <dbReference type="ChEBI" id="CHEBI:31998"/>
        <dbReference type="ChEBI" id="CHEBI:64612"/>
        <dbReference type="ChEBI" id="CHEBI:78657"/>
    </reaction>
    <physiologicalReaction direction="left-to-right" evidence="11">
        <dbReference type="Rhea" id="RHEA:42149"/>
    </physiologicalReaction>
</comment>
<keyword evidence="20" id="KW-1185">Reference proteome</keyword>
<evidence type="ECO:0000256" key="14">
    <source>
        <dbReference type="ARBA" id="ARBA00057029"/>
    </source>
</evidence>
<dbReference type="SUPFAM" id="SSF47769">
    <property type="entry name" value="SAM/Pointed domain"/>
    <property type="match status" value="1"/>
</dbReference>
<evidence type="ECO:0000256" key="3">
    <source>
        <dbReference type="ARBA" id="ARBA00022679"/>
    </source>
</evidence>
<dbReference type="GO" id="GO:0046513">
    <property type="term" value="P:ceramide biosynthetic process"/>
    <property type="evidence" value="ECO:0007669"/>
    <property type="project" value="UniProtKB-ARBA"/>
</dbReference>
<comment type="catalytic activity">
    <reaction evidence="12">
        <text>N-hexadecanoyl-(4R)-hydroxysphinganine + a 1,2-diacyl-sn-glycero-3-phosphoethanolamine = N-hexadecanoyl-(4R)-hydroxysphinganine-1-phosphoethanolamine + a 1,2-diacyl-sn-glycerol</text>
        <dbReference type="Rhea" id="RHEA:42144"/>
        <dbReference type="ChEBI" id="CHEBI:17815"/>
        <dbReference type="ChEBI" id="CHEBI:64612"/>
        <dbReference type="ChEBI" id="CHEBI:65107"/>
        <dbReference type="ChEBI" id="CHEBI:78656"/>
    </reaction>
    <physiologicalReaction direction="left-to-right" evidence="12">
        <dbReference type="Rhea" id="RHEA:42145"/>
    </physiologicalReaction>
</comment>
<evidence type="ECO:0000256" key="12">
    <source>
        <dbReference type="ARBA" id="ARBA00052723"/>
    </source>
</evidence>
<sequence>MAGNGGQLSVRHWTPKHVGRWLREEGFCDYVDLLCNKHRLDGTSLLTLSEYDLRSPPLELKVLGDIKRLMVSLRKLQKQNVDVLEELGLSYDGHSPQNSA</sequence>
<comment type="catalytic activity">
    <reaction evidence="10">
        <text>an N-acylsphinganine + a 1,2-diacyl-sn-glycero-3-phosphoethanolamine = an N-acylsphinganine-1-phosphoethanolamine + a 1,2-diacyl-sn-glycerol</text>
        <dbReference type="Rhea" id="RHEA:42136"/>
        <dbReference type="ChEBI" id="CHEBI:17815"/>
        <dbReference type="ChEBI" id="CHEBI:31488"/>
        <dbReference type="ChEBI" id="CHEBI:64612"/>
        <dbReference type="ChEBI" id="CHEBI:78655"/>
    </reaction>
    <physiologicalReaction direction="left-to-right" evidence="10">
        <dbReference type="Rhea" id="RHEA:42137"/>
    </physiologicalReaction>
</comment>
<dbReference type="GO" id="GO:0016020">
    <property type="term" value="C:membrane"/>
    <property type="evidence" value="ECO:0007669"/>
    <property type="project" value="UniProtKB-SubCell"/>
</dbReference>
<comment type="subcellular location">
    <subcellularLocation>
        <location evidence="1">Membrane</location>
        <topology evidence="1">Multi-pass membrane protein</topology>
    </subcellularLocation>
</comment>
<dbReference type="EMBL" id="JAMKFB020000012">
    <property type="protein sequence ID" value="KAL0178918.1"/>
    <property type="molecule type" value="Genomic_DNA"/>
</dbReference>
<keyword evidence="3" id="KW-0808">Transferase</keyword>
<evidence type="ECO:0000256" key="9">
    <source>
        <dbReference type="ARBA" id="ARBA00049904"/>
    </source>
</evidence>
<evidence type="ECO:0000256" key="5">
    <source>
        <dbReference type="ARBA" id="ARBA00022919"/>
    </source>
</evidence>
<organism evidence="19 20">
    <name type="scientific">Cirrhinus mrigala</name>
    <name type="common">Mrigala</name>
    <dbReference type="NCBI Taxonomy" id="683832"/>
    <lineage>
        <taxon>Eukaryota</taxon>
        <taxon>Metazoa</taxon>
        <taxon>Chordata</taxon>
        <taxon>Craniata</taxon>
        <taxon>Vertebrata</taxon>
        <taxon>Euteleostomi</taxon>
        <taxon>Actinopterygii</taxon>
        <taxon>Neopterygii</taxon>
        <taxon>Teleostei</taxon>
        <taxon>Ostariophysi</taxon>
        <taxon>Cypriniformes</taxon>
        <taxon>Cyprinidae</taxon>
        <taxon>Labeoninae</taxon>
        <taxon>Labeonini</taxon>
        <taxon>Cirrhinus</taxon>
    </lineage>
</organism>
<evidence type="ECO:0000313" key="20">
    <source>
        <dbReference type="Proteomes" id="UP001529510"/>
    </source>
</evidence>
<comment type="function">
    <text evidence="14">Synthesizes sphingolipids through transfer of a phosphatidyl head group from a glycerophospholipid on to the primary hydroxyl of a ceramide in the lumen of the endoplasmic reticulum. Catalyzes the synthesis of ceramide phosphoethanolamines (CPEs) (such as N-acylsphing-4-enine 1-phosphoethanolamine) by transferring phosphoethanolamine head group, which is smaller and more hydrophilic than the phosphocholine (PC) headgroup transferred in the canonical sphingomyelin synthesis (SMS) reaction by SMS1 or SMS2, from a phosphatidylethanolamine (1,2-diacyl-sn-glycero-3-phosphoethanolamine, PE) to a ceramide (such as N-acylsphing-4-enine). The larger PC prevents an efficient fit in the enzyme's catalytic pocket, leading to little or no SMS activity. In vitro, in the absence of ceramide, it has PLC activity with preference for phosphatidylinositol and phosphatidic acid, but also hydrolyzes phosphatidylethanolamine.</text>
</comment>
<dbReference type="CDD" id="cd09515">
    <property type="entry name" value="SAM_SGMS1-like"/>
    <property type="match status" value="1"/>
</dbReference>
<comment type="caution">
    <text evidence="19">The sequence shown here is derived from an EMBL/GenBank/DDBJ whole genome shotgun (WGS) entry which is preliminary data.</text>
</comment>
<reference evidence="19 20" key="1">
    <citation type="submission" date="2024-05" db="EMBL/GenBank/DDBJ databases">
        <title>Genome sequencing and assembly of Indian major carp, Cirrhinus mrigala (Hamilton, 1822).</title>
        <authorList>
            <person name="Mohindra V."/>
            <person name="Chowdhury L.M."/>
            <person name="Lal K."/>
            <person name="Jena J.K."/>
        </authorList>
    </citation>
    <scope>NUCLEOTIDE SEQUENCE [LARGE SCALE GENOMIC DNA]</scope>
    <source>
        <strain evidence="19">CM1030</strain>
        <tissue evidence="19">Blood</tissue>
    </source>
</reference>
<evidence type="ECO:0000259" key="18">
    <source>
        <dbReference type="PROSITE" id="PS50105"/>
    </source>
</evidence>
<protein>
    <recommendedName>
        <fullName evidence="15">Sphingomyelin synthase-related protein 1</fullName>
    </recommendedName>
    <alternativeName>
        <fullName evidence="17">Ceramide phosphoethanolamine synthase</fullName>
    </alternativeName>
    <alternativeName>
        <fullName evidence="16">Sterile alpha motif domain-containing protein 8</fullName>
    </alternativeName>
</protein>
<dbReference type="Proteomes" id="UP001529510">
    <property type="component" value="Unassembled WGS sequence"/>
</dbReference>
<keyword evidence="5" id="KW-0746">Sphingolipid metabolism</keyword>
<comment type="catalytic activity">
    <reaction evidence="9">
        <text>an N-acylsphing-4-enine + a 1,2-diacyl-sn-glycero-3-phosphoethanolamine = an N-acylsphing-4-enine 1-phosphoethanolamine + a 1,2-diacyl-sn-glycerol</text>
        <dbReference type="Rhea" id="RHEA:36079"/>
        <dbReference type="ChEBI" id="CHEBI:17815"/>
        <dbReference type="ChEBI" id="CHEBI:52639"/>
        <dbReference type="ChEBI" id="CHEBI:64612"/>
        <dbReference type="ChEBI" id="CHEBI:73203"/>
    </reaction>
    <physiologicalReaction direction="left-to-right" evidence="9">
        <dbReference type="Rhea" id="RHEA:36080"/>
    </physiologicalReaction>
</comment>
<keyword evidence="8" id="KW-0472">Membrane</keyword>
<dbReference type="AlphaFoldDB" id="A0ABD0PY06"/>
<keyword evidence="6" id="KW-1133">Transmembrane helix</keyword>
<evidence type="ECO:0000256" key="1">
    <source>
        <dbReference type="ARBA" id="ARBA00004141"/>
    </source>
</evidence>
<evidence type="ECO:0000256" key="8">
    <source>
        <dbReference type="ARBA" id="ARBA00023136"/>
    </source>
</evidence>
<evidence type="ECO:0000256" key="6">
    <source>
        <dbReference type="ARBA" id="ARBA00022989"/>
    </source>
</evidence>
<name>A0ABD0PY06_CIRMR</name>